<evidence type="ECO:0000313" key="2">
    <source>
        <dbReference type="EMBL" id="EGI77275.1"/>
    </source>
</evidence>
<feature type="region of interest" description="Disordered" evidence="1">
    <location>
        <begin position="255"/>
        <end position="274"/>
    </location>
</feature>
<evidence type="ECO:0000256" key="1">
    <source>
        <dbReference type="SAM" id="MobiDB-lite"/>
    </source>
</evidence>
<name>F3KSJ8_9BURK</name>
<dbReference type="AlphaFoldDB" id="F3KSJ8"/>
<feature type="region of interest" description="Disordered" evidence="1">
    <location>
        <begin position="308"/>
        <end position="328"/>
    </location>
</feature>
<keyword evidence="3" id="KW-1185">Reference proteome</keyword>
<reference evidence="2 3" key="1">
    <citation type="journal article" date="2011" name="EMBO J.">
        <title>Structural diversity of bacterial flagellar motors.</title>
        <authorList>
            <person name="Chen S."/>
            <person name="Beeby M."/>
            <person name="Murphy G.E."/>
            <person name="Leadbetter J.R."/>
            <person name="Hendrixson D.R."/>
            <person name="Briegel A."/>
            <person name="Li Z."/>
            <person name="Shi J."/>
            <person name="Tocheva E.I."/>
            <person name="Muller A."/>
            <person name="Dobro M.J."/>
            <person name="Jensen G.J."/>
        </authorList>
    </citation>
    <scope>NUCLEOTIDE SEQUENCE [LARGE SCALE GENOMIC DNA]</scope>
    <source>
        <strain evidence="2 3">ATCC 19624</strain>
    </source>
</reference>
<protein>
    <submittedName>
        <fullName evidence="2">Uncharacterized protein</fullName>
    </submittedName>
</protein>
<feature type="compositionally biased region" description="Basic and acidic residues" evidence="1">
    <location>
        <begin position="181"/>
        <end position="196"/>
    </location>
</feature>
<proteinExistence type="predicted"/>
<gene>
    <name evidence="2" type="ORF">HGR_07136</name>
</gene>
<feature type="region of interest" description="Disordered" evidence="1">
    <location>
        <begin position="168"/>
        <end position="196"/>
    </location>
</feature>
<evidence type="ECO:0000313" key="3">
    <source>
        <dbReference type="Proteomes" id="UP000016368"/>
    </source>
</evidence>
<sequence>MPADHPDYVGYTGNEYQFKTPVRAGPFKFSVVGQISPDIARHYGLATAGAQTHQGRSHAETVAYHDRMKNPEFWGYTGRDHEFKTPVSVGRFKFSVVGSISPDVARHYGLDQLEAQDHATGRMAHESTEHESATLPARQGKLKMGFGTPRVGGVFGEIVMAKLAKKATAQGGETSAPGEAKTGDVRAGDGGHDHSLTTRSVVEHKDFLGFTGRDDEFKTPVRMGSFQFSVVGNISPEIARHYGIEHLGVEGRSHADHTATPAKASHAQEHGPTRGKFKLGFGPAKIGGVFGEIVTAKLAQRAMKQAGKATSHSAAGEKSGTAKGKPAKFKLSVTPHIGGVLGDKVTAKLALRARKQAAKSTPVKSPTAKKTA</sequence>
<dbReference type="EMBL" id="AEGR01000051">
    <property type="protein sequence ID" value="EGI77275.1"/>
    <property type="molecule type" value="Genomic_DNA"/>
</dbReference>
<organism evidence="2 3">
    <name type="scientific">Hylemonella gracilis ATCC 19624</name>
    <dbReference type="NCBI Taxonomy" id="887062"/>
    <lineage>
        <taxon>Bacteria</taxon>
        <taxon>Pseudomonadati</taxon>
        <taxon>Pseudomonadota</taxon>
        <taxon>Betaproteobacteria</taxon>
        <taxon>Burkholderiales</taxon>
        <taxon>Comamonadaceae</taxon>
        <taxon>Hylemonella</taxon>
    </lineage>
</organism>
<comment type="caution">
    <text evidence="2">The sequence shown here is derived from an EMBL/GenBank/DDBJ whole genome shotgun (WGS) entry which is preliminary data.</text>
</comment>
<dbReference type="Proteomes" id="UP000016368">
    <property type="component" value="Unassembled WGS sequence"/>
</dbReference>
<feature type="region of interest" description="Disordered" evidence="1">
    <location>
        <begin position="353"/>
        <end position="372"/>
    </location>
</feature>
<accession>F3KSJ8</accession>
<feature type="compositionally biased region" description="Polar residues" evidence="1">
    <location>
        <begin position="362"/>
        <end position="372"/>
    </location>
</feature>